<sequence length="122" mass="14733">MKDRFDFEQDIFDCWHIVDDIKQLHSMVCENNDTSKDDVANILGGMLLLYDDRFRRLMDSFEHLIDVGDLPIKLEEGATDYTPKYEKLYTELLTKLRIISETDEIRNERKREKEREELWNEK</sequence>
<reference evidence="1" key="1">
    <citation type="submission" date="2018-05" db="EMBL/GenBank/DDBJ databases">
        <authorList>
            <person name="Lanie J.A."/>
            <person name="Ng W.-L."/>
            <person name="Kazmierczak K.M."/>
            <person name="Andrzejewski T.M."/>
            <person name="Davidsen T.M."/>
            <person name="Wayne K.J."/>
            <person name="Tettelin H."/>
            <person name="Glass J.I."/>
            <person name="Rusch D."/>
            <person name="Podicherti R."/>
            <person name="Tsui H.-C.T."/>
            <person name="Winkler M.E."/>
        </authorList>
    </citation>
    <scope>NUCLEOTIDE SEQUENCE</scope>
</reference>
<proteinExistence type="predicted"/>
<dbReference type="EMBL" id="UINC01085497">
    <property type="protein sequence ID" value="SVC33107.1"/>
    <property type="molecule type" value="Genomic_DNA"/>
</dbReference>
<protein>
    <submittedName>
        <fullName evidence="1">Uncharacterized protein</fullName>
    </submittedName>
</protein>
<evidence type="ECO:0000313" key="1">
    <source>
        <dbReference type="EMBL" id="SVC33107.1"/>
    </source>
</evidence>
<gene>
    <name evidence="1" type="ORF">METZ01_LOCUS285961</name>
</gene>
<organism evidence="1">
    <name type="scientific">marine metagenome</name>
    <dbReference type="NCBI Taxonomy" id="408172"/>
    <lineage>
        <taxon>unclassified sequences</taxon>
        <taxon>metagenomes</taxon>
        <taxon>ecological metagenomes</taxon>
    </lineage>
</organism>
<dbReference type="AlphaFoldDB" id="A0A382LD97"/>
<name>A0A382LD97_9ZZZZ</name>
<accession>A0A382LD97</accession>